<evidence type="ECO:0000256" key="8">
    <source>
        <dbReference type="SAM" id="Phobius"/>
    </source>
</evidence>
<dbReference type="InterPro" id="IPR036097">
    <property type="entry name" value="HisK_dim/P_sf"/>
</dbReference>
<evidence type="ECO:0000256" key="4">
    <source>
        <dbReference type="ARBA" id="ARBA00022553"/>
    </source>
</evidence>
<name>R9CCG1_9CLOT</name>
<sequence>MISMKVKLTIKLLISMIMVYYITMTVYVVLNLVIYNSNITFGEKVFSVSFNISKFMEPYIEDMEKGNDFSLDDNNINKLTQNNIWIQVLDKENKEVYEVNKPENIPNSYLTAELIEFIQDPWGSVAPTTISTNNIAKGNENYTLLIGFPIDKIFRFKMTLTDESLKYHISIIIFSLILMTIVAYIFSRNLVKPMLSVVEDIDDLKNGIYINKKNKQGIFKDVSKNINNLSFILKENEIQRKEVDKAKEEWIANISHDLKTPLSSIKGYAELLKGDQYGINIEEAKRYGSTILDNSNYIEELVNDLSLVYKLKNKVLPIKFKEENLINLLQESIIDLLNNSKYSNREINFNYYDDNIILDCDKKYLKRAINNFIINSLEHNLESTIVIVSVLKKENNINIIIEDNGCGITEEALKNIFTRYYRGVDKNSTYSGSGLGMAIAKEVIDCHKGVINIESEVGLGTKIIIVLKNQLNIIEIN</sequence>
<dbReference type="GO" id="GO:0000155">
    <property type="term" value="F:phosphorelay sensor kinase activity"/>
    <property type="evidence" value="ECO:0007669"/>
    <property type="project" value="InterPro"/>
</dbReference>
<comment type="subcellular location">
    <subcellularLocation>
        <location evidence="2">Membrane</location>
    </subcellularLocation>
</comment>
<evidence type="ECO:0000256" key="6">
    <source>
        <dbReference type="ARBA" id="ARBA00022777"/>
    </source>
</evidence>
<dbReference type="GO" id="GO:0004721">
    <property type="term" value="F:phosphoprotein phosphatase activity"/>
    <property type="evidence" value="ECO:0007669"/>
    <property type="project" value="TreeGrafter"/>
</dbReference>
<dbReference type="PATRIC" id="fig|1202534.3.peg.1274"/>
<dbReference type="InterPro" id="IPR003661">
    <property type="entry name" value="HisK_dim/P_dom"/>
</dbReference>
<keyword evidence="4" id="KW-0597">Phosphoprotein</keyword>
<keyword evidence="7" id="KW-0902">Two-component regulatory system</keyword>
<keyword evidence="11" id="KW-1185">Reference proteome</keyword>
<dbReference type="PROSITE" id="PS50109">
    <property type="entry name" value="HIS_KIN"/>
    <property type="match status" value="1"/>
</dbReference>
<reference evidence="10 11" key="1">
    <citation type="submission" date="2013-03" db="EMBL/GenBank/DDBJ databases">
        <title>Whole genome shotgun sequencing of Clostridium sartagoforme AAU1.</title>
        <authorList>
            <person name="Joshi C.G."/>
            <person name="Duggirala S.M."/>
            <person name="Nathani N.M."/>
            <person name="Bhatt V.D."/>
            <person name="Patel A.K."/>
            <person name="Pandya P.R."/>
            <person name="KaPatel J.A."/>
        </authorList>
    </citation>
    <scope>NUCLEOTIDE SEQUENCE [LARGE SCALE GENOMIC DNA]</scope>
    <source>
        <strain evidence="10 11">AAU1</strain>
    </source>
</reference>
<keyword evidence="5" id="KW-0808">Transferase</keyword>
<evidence type="ECO:0000256" key="5">
    <source>
        <dbReference type="ARBA" id="ARBA00022679"/>
    </source>
</evidence>
<dbReference type="PANTHER" id="PTHR45453:SF1">
    <property type="entry name" value="PHOSPHATE REGULON SENSOR PROTEIN PHOR"/>
    <property type="match status" value="1"/>
</dbReference>
<dbReference type="CDD" id="cd00082">
    <property type="entry name" value="HisKA"/>
    <property type="match status" value="1"/>
</dbReference>
<evidence type="ECO:0000256" key="2">
    <source>
        <dbReference type="ARBA" id="ARBA00004370"/>
    </source>
</evidence>
<dbReference type="InterPro" id="IPR003594">
    <property type="entry name" value="HATPase_dom"/>
</dbReference>
<proteinExistence type="predicted"/>
<dbReference type="PANTHER" id="PTHR45453">
    <property type="entry name" value="PHOSPHATE REGULON SENSOR PROTEIN PHOR"/>
    <property type="match status" value="1"/>
</dbReference>
<dbReference type="InterPro" id="IPR005467">
    <property type="entry name" value="His_kinase_dom"/>
</dbReference>
<dbReference type="Gene3D" id="3.30.565.10">
    <property type="entry name" value="Histidine kinase-like ATPase, C-terminal domain"/>
    <property type="match status" value="1"/>
</dbReference>
<comment type="catalytic activity">
    <reaction evidence="1">
        <text>ATP + protein L-histidine = ADP + protein N-phospho-L-histidine.</text>
        <dbReference type="EC" id="2.7.13.3"/>
    </reaction>
</comment>
<dbReference type="InterPro" id="IPR004358">
    <property type="entry name" value="Sig_transdc_His_kin-like_C"/>
</dbReference>
<dbReference type="GO" id="GO:0005886">
    <property type="term" value="C:plasma membrane"/>
    <property type="evidence" value="ECO:0007669"/>
    <property type="project" value="TreeGrafter"/>
</dbReference>
<gene>
    <name evidence="10" type="ORF">A500_06336</name>
</gene>
<keyword evidence="8" id="KW-0812">Transmembrane</keyword>
<dbReference type="Pfam" id="PF02518">
    <property type="entry name" value="HATPase_c"/>
    <property type="match status" value="1"/>
</dbReference>
<dbReference type="PRINTS" id="PR00344">
    <property type="entry name" value="BCTRLSENSOR"/>
</dbReference>
<evidence type="ECO:0000259" key="9">
    <source>
        <dbReference type="PROSITE" id="PS50109"/>
    </source>
</evidence>
<keyword evidence="8" id="KW-1133">Transmembrane helix</keyword>
<evidence type="ECO:0000256" key="1">
    <source>
        <dbReference type="ARBA" id="ARBA00000085"/>
    </source>
</evidence>
<dbReference type="InterPro" id="IPR036890">
    <property type="entry name" value="HATPase_C_sf"/>
</dbReference>
<protein>
    <recommendedName>
        <fullName evidence="3">histidine kinase</fullName>
        <ecNumber evidence="3">2.7.13.3</ecNumber>
    </recommendedName>
</protein>
<dbReference type="SUPFAM" id="SSF55874">
    <property type="entry name" value="ATPase domain of HSP90 chaperone/DNA topoisomerase II/histidine kinase"/>
    <property type="match status" value="1"/>
</dbReference>
<dbReference type="Gene3D" id="1.10.287.130">
    <property type="match status" value="1"/>
</dbReference>
<dbReference type="SMART" id="SM00387">
    <property type="entry name" value="HATPase_c"/>
    <property type="match status" value="1"/>
</dbReference>
<dbReference type="InterPro" id="IPR050351">
    <property type="entry name" value="BphY/WalK/GraS-like"/>
</dbReference>
<dbReference type="Proteomes" id="UP000013988">
    <property type="component" value="Unassembled WGS sequence"/>
</dbReference>
<evidence type="ECO:0000256" key="3">
    <source>
        <dbReference type="ARBA" id="ARBA00012438"/>
    </source>
</evidence>
<keyword evidence="8" id="KW-0472">Membrane</keyword>
<dbReference type="SUPFAM" id="SSF47384">
    <property type="entry name" value="Homodimeric domain of signal transducing histidine kinase"/>
    <property type="match status" value="1"/>
</dbReference>
<comment type="caution">
    <text evidence="10">The sequence shown here is derived from an EMBL/GenBank/DDBJ whole genome shotgun (WGS) entry which is preliminary data.</text>
</comment>
<keyword evidence="6 10" id="KW-0418">Kinase</keyword>
<evidence type="ECO:0000313" key="11">
    <source>
        <dbReference type="Proteomes" id="UP000013988"/>
    </source>
</evidence>
<dbReference type="SMART" id="SM00388">
    <property type="entry name" value="HisKA"/>
    <property type="match status" value="1"/>
</dbReference>
<evidence type="ECO:0000256" key="7">
    <source>
        <dbReference type="ARBA" id="ARBA00023012"/>
    </source>
</evidence>
<feature type="transmembrane region" description="Helical" evidence="8">
    <location>
        <begin position="12"/>
        <end position="35"/>
    </location>
</feature>
<feature type="domain" description="Histidine kinase" evidence="9">
    <location>
        <begin position="253"/>
        <end position="471"/>
    </location>
</feature>
<dbReference type="EMBL" id="ASRV01000077">
    <property type="protein sequence ID" value="EOR26982.1"/>
    <property type="molecule type" value="Genomic_DNA"/>
</dbReference>
<feature type="transmembrane region" description="Helical" evidence="8">
    <location>
        <begin position="167"/>
        <end position="186"/>
    </location>
</feature>
<accession>R9CCG1</accession>
<dbReference type="EC" id="2.7.13.3" evidence="3"/>
<organism evidence="10 11">
    <name type="scientific">Clostridium sartagoforme AAU1</name>
    <dbReference type="NCBI Taxonomy" id="1202534"/>
    <lineage>
        <taxon>Bacteria</taxon>
        <taxon>Bacillati</taxon>
        <taxon>Bacillota</taxon>
        <taxon>Clostridia</taxon>
        <taxon>Eubacteriales</taxon>
        <taxon>Clostridiaceae</taxon>
        <taxon>Clostridium</taxon>
    </lineage>
</organism>
<dbReference type="Pfam" id="PF00512">
    <property type="entry name" value="HisKA"/>
    <property type="match status" value="1"/>
</dbReference>
<evidence type="ECO:0000313" key="10">
    <source>
        <dbReference type="EMBL" id="EOR26982.1"/>
    </source>
</evidence>
<dbReference type="AlphaFoldDB" id="R9CCG1"/>
<dbReference type="GO" id="GO:0016036">
    <property type="term" value="P:cellular response to phosphate starvation"/>
    <property type="evidence" value="ECO:0007669"/>
    <property type="project" value="TreeGrafter"/>
</dbReference>